<evidence type="ECO:0000313" key="11">
    <source>
        <dbReference type="Proteomes" id="UP000007879"/>
    </source>
</evidence>
<evidence type="ECO:0000259" key="9">
    <source>
        <dbReference type="PROSITE" id="PS50850"/>
    </source>
</evidence>
<reference evidence="11" key="1">
    <citation type="journal article" date="2010" name="Nature">
        <title>The Amphimedon queenslandica genome and the evolution of animal complexity.</title>
        <authorList>
            <person name="Srivastava M."/>
            <person name="Simakov O."/>
            <person name="Chapman J."/>
            <person name="Fahey B."/>
            <person name="Gauthier M.E."/>
            <person name="Mitros T."/>
            <person name="Richards G.S."/>
            <person name="Conaco C."/>
            <person name="Dacre M."/>
            <person name="Hellsten U."/>
            <person name="Larroux C."/>
            <person name="Putnam N.H."/>
            <person name="Stanke M."/>
            <person name="Adamska M."/>
            <person name="Darling A."/>
            <person name="Degnan S.M."/>
            <person name="Oakley T.H."/>
            <person name="Plachetzki D.C."/>
            <person name="Zhai Y."/>
            <person name="Adamski M."/>
            <person name="Calcino A."/>
            <person name="Cummins S.F."/>
            <person name="Goodstein D.M."/>
            <person name="Harris C."/>
            <person name="Jackson D.J."/>
            <person name="Leys S.P."/>
            <person name="Shu S."/>
            <person name="Woodcroft B.J."/>
            <person name="Vervoort M."/>
            <person name="Kosik K.S."/>
            <person name="Manning G."/>
            <person name="Degnan B.M."/>
            <person name="Rokhsar D.S."/>
        </authorList>
    </citation>
    <scope>NUCLEOTIDE SEQUENCE [LARGE SCALE GENOMIC DNA]</scope>
</reference>
<evidence type="ECO:0000256" key="3">
    <source>
        <dbReference type="ARBA" id="ARBA00022692"/>
    </source>
</evidence>
<feature type="transmembrane region" description="Helical" evidence="8">
    <location>
        <begin position="330"/>
        <end position="353"/>
    </location>
</feature>
<dbReference type="SUPFAM" id="SSF103473">
    <property type="entry name" value="MFS general substrate transporter"/>
    <property type="match status" value="1"/>
</dbReference>
<dbReference type="EnsemblMetazoa" id="Aqu2.1.39785_001">
    <property type="protein sequence ID" value="Aqu2.1.39785_001"/>
    <property type="gene ID" value="Aqu2.1.39785"/>
</dbReference>
<dbReference type="GO" id="GO:0016020">
    <property type="term" value="C:membrane"/>
    <property type="evidence" value="ECO:0007669"/>
    <property type="project" value="UniProtKB-SubCell"/>
</dbReference>
<keyword evidence="2" id="KW-0813">Transport</keyword>
<evidence type="ECO:0000313" key="10">
    <source>
        <dbReference type="EnsemblMetazoa" id="Aqu2.1.39785_001"/>
    </source>
</evidence>
<dbReference type="PROSITE" id="PS50850">
    <property type="entry name" value="MFS"/>
    <property type="match status" value="1"/>
</dbReference>
<evidence type="ECO:0000256" key="6">
    <source>
        <dbReference type="ARBA" id="ARBA00024338"/>
    </source>
</evidence>
<evidence type="ECO:0000256" key="7">
    <source>
        <dbReference type="SAM" id="MobiDB-lite"/>
    </source>
</evidence>
<evidence type="ECO:0000256" key="5">
    <source>
        <dbReference type="ARBA" id="ARBA00023136"/>
    </source>
</evidence>
<dbReference type="KEGG" id="aqu:100641838"/>
<evidence type="ECO:0000256" key="2">
    <source>
        <dbReference type="ARBA" id="ARBA00022448"/>
    </source>
</evidence>
<protein>
    <recommendedName>
        <fullName evidence="9">Major facilitator superfamily (MFS) profile domain-containing protein</fullName>
    </recommendedName>
</protein>
<dbReference type="OrthoDB" id="6770063at2759"/>
<keyword evidence="4 8" id="KW-1133">Transmembrane helix</keyword>
<dbReference type="InterPro" id="IPR020846">
    <property type="entry name" value="MFS_dom"/>
</dbReference>
<reference evidence="10" key="2">
    <citation type="submission" date="2017-05" db="UniProtKB">
        <authorList>
            <consortium name="EnsemblMetazoa"/>
        </authorList>
    </citation>
    <scope>IDENTIFICATION</scope>
</reference>
<gene>
    <name evidence="10" type="primary">100641838</name>
</gene>
<sequence>MMETGDVKTKVFTKYNLAKFWTVCVMFFVNLLNYMDRYTIAGIMTELQNVTRNGFNETIDDTEGGLLQTTFIISFMLLSPIFGYLGDRFTRKYIMAVGIFVWSGFVFAGSFSINYPMLLATRSLVGVGEASYATIAPTIIADLFTTKKRLRVLSLFYMAIPIGSAIGYGAGSFVSSQVYHHYHVDDSWRWALRLSPGLGLISVFLILFTIHEPPRGHSEDPRNHGGVKAGNGFQHYFNDLLALMRNRTFLLSSFGFAALTFSVGALAQWAPTYVLRMSRLIFADDPSKAYTESQASLGFGIVTVIAGLVGTVSGSELSKFISRWTDQADCIVCALGLLVGSPLMYCAITFGAVNIYLGWVLVFIAEFFFCIIWAPVGAILLYVVIPECRSTAEAIQILMIHLLGDASSPFIIGAVSDALVKHFRNSHDEVYSQATGMQYSLYITVIVAAIGGGTFLISTLTVIDDRKAVIVHVKNKHTRNPSDTSHQSLRSDVDIKCTNNGDGDDDDNDDNLSDEKSPLVSNGLHVSINS</sequence>
<feature type="transmembrane region" description="Helical" evidence="8">
    <location>
        <begin position="249"/>
        <end position="270"/>
    </location>
</feature>
<evidence type="ECO:0000256" key="4">
    <source>
        <dbReference type="ARBA" id="ARBA00022989"/>
    </source>
</evidence>
<dbReference type="STRING" id="400682.A0A1X7VHJ5"/>
<dbReference type="AlphaFoldDB" id="A0A1X7VHJ5"/>
<feature type="domain" description="Major facilitator superfamily (MFS) profile" evidence="9">
    <location>
        <begin position="22"/>
        <end position="467"/>
    </location>
</feature>
<comment type="subcellular location">
    <subcellularLocation>
        <location evidence="1">Membrane</location>
        <topology evidence="1">Multi-pass membrane protein</topology>
    </subcellularLocation>
</comment>
<feature type="transmembrane region" description="Helical" evidence="8">
    <location>
        <begin position="297"/>
        <end position="318"/>
    </location>
</feature>
<feature type="transmembrane region" description="Helical" evidence="8">
    <location>
        <begin position="439"/>
        <end position="463"/>
    </location>
</feature>
<feature type="transmembrane region" description="Helical" evidence="8">
    <location>
        <begin position="65"/>
        <end position="86"/>
    </location>
</feature>
<keyword evidence="5 8" id="KW-0472">Membrane</keyword>
<dbReference type="Proteomes" id="UP000007879">
    <property type="component" value="Unassembled WGS sequence"/>
</dbReference>
<keyword evidence="3 8" id="KW-0812">Transmembrane</keyword>
<dbReference type="CDD" id="cd17328">
    <property type="entry name" value="MFS_spinster_like"/>
    <property type="match status" value="1"/>
</dbReference>
<evidence type="ECO:0000256" key="1">
    <source>
        <dbReference type="ARBA" id="ARBA00004141"/>
    </source>
</evidence>
<name>A0A1X7VHJ5_AMPQE</name>
<feature type="transmembrane region" description="Helical" evidence="8">
    <location>
        <begin position="17"/>
        <end position="35"/>
    </location>
</feature>
<feature type="transmembrane region" description="Helical" evidence="8">
    <location>
        <begin position="359"/>
        <end position="385"/>
    </location>
</feature>
<dbReference type="InParanoid" id="A0A1X7VHJ5"/>
<dbReference type="GO" id="GO:0022857">
    <property type="term" value="F:transmembrane transporter activity"/>
    <property type="evidence" value="ECO:0007669"/>
    <property type="project" value="InterPro"/>
</dbReference>
<evidence type="ECO:0000256" key="8">
    <source>
        <dbReference type="SAM" id="Phobius"/>
    </source>
</evidence>
<feature type="region of interest" description="Disordered" evidence="7">
    <location>
        <begin position="477"/>
        <end position="519"/>
    </location>
</feature>
<accession>A0A1X7VHJ5</accession>
<comment type="similarity">
    <text evidence="6">Belongs to the major facilitator superfamily. Spinster (TC 2.A.1.49) family.</text>
</comment>
<proteinExistence type="inferred from homology"/>
<dbReference type="PANTHER" id="PTHR23505">
    <property type="entry name" value="SPINSTER"/>
    <property type="match status" value="1"/>
</dbReference>
<dbReference type="Pfam" id="PF07690">
    <property type="entry name" value="MFS_1"/>
    <property type="match status" value="1"/>
</dbReference>
<feature type="transmembrane region" description="Helical" evidence="8">
    <location>
        <begin position="93"/>
        <end position="113"/>
    </location>
</feature>
<keyword evidence="11" id="KW-1185">Reference proteome</keyword>
<feature type="compositionally biased region" description="Acidic residues" evidence="7">
    <location>
        <begin position="502"/>
        <end position="512"/>
    </location>
</feature>
<organism evidence="10">
    <name type="scientific">Amphimedon queenslandica</name>
    <name type="common">Sponge</name>
    <dbReference type="NCBI Taxonomy" id="400682"/>
    <lineage>
        <taxon>Eukaryota</taxon>
        <taxon>Metazoa</taxon>
        <taxon>Porifera</taxon>
        <taxon>Demospongiae</taxon>
        <taxon>Heteroscleromorpha</taxon>
        <taxon>Haplosclerida</taxon>
        <taxon>Niphatidae</taxon>
        <taxon>Amphimedon</taxon>
    </lineage>
</organism>
<dbReference type="InterPro" id="IPR011701">
    <property type="entry name" value="MFS"/>
</dbReference>
<dbReference type="EnsemblMetazoa" id="XM_019993203.1">
    <property type="protein sequence ID" value="XP_019848762.1"/>
    <property type="gene ID" value="LOC100641838"/>
</dbReference>
<feature type="transmembrane region" description="Helical" evidence="8">
    <location>
        <begin position="397"/>
        <end position="419"/>
    </location>
</feature>
<dbReference type="InterPro" id="IPR044770">
    <property type="entry name" value="MFS_spinster-like"/>
</dbReference>
<dbReference type="InterPro" id="IPR036259">
    <property type="entry name" value="MFS_trans_sf"/>
</dbReference>
<feature type="transmembrane region" description="Helical" evidence="8">
    <location>
        <begin position="119"/>
        <end position="140"/>
    </location>
</feature>
<dbReference type="Gene3D" id="1.20.1250.20">
    <property type="entry name" value="MFS general substrate transporter like domains"/>
    <property type="match status" value="1"/>
</dbReference>
<dbReference type="PANTHER" id="PTHR23505:SF79">
    <property type="entry name" value="PROTEIN SPINSTER"/>
    <property type="match status" value="1"/>
</dbReference>
<feature type="transmembrane region" description="Helical" evidence="8">
    <location>
        <begin position="152"/>
        <end position="170"/>
    </location>
</feature>
<feature type="transmembrane region" description="Helical" evidence="8">
    <location>
        <begin position="190"/>
        <end position="210"/>
    </location>
</feature>